<evidence type="ECO:0000313" key="2">
    <source>
        <dbReference type="Proteomes" id="UP001204144"/>
    </source>
</evidence>
<dbReference type="Pfam" id="PF25593">
    <property type="entry name" value="GldD_lipo"/>
    <property type="match status" value="1"/>
</dbReference>
<comment type="caution">
    <text evidence="1">The sequence shown here is derived from an EMBL/GenBank/DDBJ whole genome shotgun (WGS) entry which is preliminary data.</text>
</comment>
<dbReference type="InterPro" id="IPR019850">
    <property type="entry name" value="GldD-like"/>
</dbReference>
<reference evidence="1 2" key="1">
    <citation type="submission" date="2018-11" db="EMBL/GenBank/DDBJ databases">
        <title>Novel bacteria species description.</title>
        <authorList>
            <person name="Han J.-H."/>
        </authorList>
    </citation>
    <scope>NUCLEOTIDE SEQUENCE [LARGE SCALE GENOMIC DNA]</scope>
    <source>
        <strain evidence="1 2">KCTC23259</strain>
    </source>
</reference>
<dbReference type="EMBL" id="RJUF01000035">
    <property type="protein sequence ID" value="MCP9763674.1"/>
    <property type="molecule type" value="Genomic_DNA"/>
</dbReference>
<organism evidence="1 2">
    <name type="scientific">Lacihabitans soyangensis</name>
    <dbReference type="NCBI Taxonomy" id="869394"/>
    <lineage>
        <taxon>Bacteria</taxon>
        <taxon>Pseudomonadati</taxon>
        <taxon>Bacteroidota</taxon>
        <taxon>Cytophagia</taxon>
        <taxon>Cytophagales</taxon>
        <taxon>Leadbetterellaceae</taxon>
        <taxon>Lacihabitans</taxon>
    </lineage>
</organism>
<sequence>MKGYLILILLTLIMGCGNKSTVYYPKPKGFERIDLPKQEYQALQGKYPYTFEYSKSAIITPDKTIEAEPYWILVEYPTLNAKIQFTYKPLNGDLTKLDKHVADAYKLASKHQVRATAQREQVVQLKNGKKAVIIEIDGEVPSHFQFYATDTAKHFLRGAVYLNAATLNDSLTPIVDYLKADSRRILETLKWNK</sequence>
<dbReference type="Proteomes" id="UP001204144">
    <property type="component" value="Unassembled WGS sequence"/>
</dbReference>
<dbReference type="AlphaFoldDB" id="A0AAE3KTF2"/>
<dbReference type="RefSeq" id="WP_255037449.1">
    <property type="nucleotide sequence ID" value="NZ_RJUF01000035.1"/>
</dbReference>
<evidence type="ECO:0000313" key="1">
    <source>
        <dbReference type="EMBL" id="MCP9763674.1"/>
    </source>
</evidence>
<dbReference type="NCBIfam" id="TIGR03512">
    <property type="entry name" value="GldD_lipo"/>
    <property type="match status" value="1"/>
</dbReference>
<gene>
    <name evidence="1" type="primary">gldD</name>
    <name evidence="1" type="ORF">EGI31_11980</name>
</gene>
<proteinExistence type="predicted"/>
<keyword evidence="2" id="KW-1185">Reference proteome</keyword>
<protein>
    <submittedName>
        <fullName evidence="1">Gliding motility lipoprotein GldD</fullName>
    </submittedName>
</protein>
<keyword evidence="1" id="KW-0449">Lipoprotein</keyword>
<name>A0AAE3KTF2_9BACT</name>
<dbReference type="PROSITE" id="PS51257">
    <property type="entry name" value="PROKAR_LIPOPROTEIN"/>
    <property type="match status" value="1"/>
</dbReference>
<accession>A0AAE3KTF2</accession>